<sequence>MWIAWKSSRATQKPKPYPFVRVDNSLAKVTHEATIGCVDKKEIETLMARGLEEDDSIDIIVKGMLA</sequence>
<dbReference type="SUPFAM" id="SSF101960">
    <property type="entry name" value="Stabilizer of iron transporter SufD"/>
    <property type="match status" value="1"/>
</dbReference>
<evidence type="ECO:0000313" key="2">
    <source>
        <dbReference type="EMBL" id="MDR7665339.1"/>
    </source>
</evidence>
<protein>
    <submittedName>
        <fullName evidence="2">SufD family Fe-S cluster assembly protein</fullName>
    </submittedName>
</protein>
<reference evidence="3" key="1">
    <citation type="submission" date="2023-07" db="EMBL/GenBank/DDBJ databases">
        <title>Whole-genome sequencing of a new Methanosarcina sp. Z-7115.</title>
        <authorList>
            <person name="Zhilina T.N."/>
            <person name="Merkel A.Y."/>
        </authorList>
    </citation>
    <scope>NUCLEOTIDE SEQUENCE [LARGE SCALE GENOMIC DNA]</scope>
    <source>
        <strain evidence="3">Z-7115</strain>
    </source>
</reference>
<feature type="domain" description="SUF system FeS cluster assembly SufBD core" evidence="1">
    <location>
        <begin position="17"/>
        <end position="63"/>
    </location>
</feature>
<keyword evidence="3" id="KW-1185">Reference proteome</keyword>
<dbReference type="InterPro" id="IPR000825">
    <property type="entry name" value="SUF_FeS_clus_asmbl_SufBD_core"/>
</dbReference>
<dbReference type="Pfam" id="PF01458">
    <property type="entry name" value="SUFBD_core"/>
    <property type="match status" value="1"/>
</dbReference>
<dbReference type="PANTHER" id="PTHR30508">
    <property type="entry name" value="FES CLUSTER ASSEMBLY PROTEIN SUF"/>
    <property type="match status" value="1"/>
</dbReference>
<organism evidence="2 3">
    <name type="scientific">Methanosarcina baikalica</name>
    <dbReference type="NCBI Taxonomy" id="3073890"/>
    <lineage>
        <taxon>Archaea</taxon>
        <taxon>Methanobacteriati</taxon>
        <taxon>Methanobacteriota</taxon>
        <taxon>Stenosarchaea group</taxon>
        <taxon>Methanomicrobia</taxon>
        <taxon>Methanosarcinales</taxon>
        <taxon>Methanosarcinaceae</taxon>
        <taxon>Methanosarcina</taxon>
    </lineage>
</organism>
<dbReference type="Proteomes" id="UP001246244">
    <property type="component" value="Unassembled WGS sequence"/>
</dbReference>
<dbReference type="InterPro" id="IPR055346">
    <property type="entry name" value="Fe-S_cluster_assembly_SufBD"/>
</dbReference>
<accession>A0ABU2D046</accession>
<dbReference type="RefSeq" id="WP_310575366.1">
    <property type="nucleotide sequence ID" value="NZ_JAVKPK010000018.1"/>
</dbReference>
<dbReference type="PANTHER" id="PTHR30508:SF6">
    <property type="entry name" value="UPF0051 PROTEIN MJ0034"/>
    <property type="match status" value="1"/>
</dbReference>
<evidence type="ECO:0000313" key="3">
    <source>
        <dbReference type="Proteomes" id="UP001246244"/>
    </source>
</evidence>
<name>A0ABU2D046_9EURY</name>
<proteinExistence type="predicted"/>
<comment type="caution">
    <text evidence="2">The sequence shown here is derived from an EMBL/GenBank/DDBJ whole genome shotgun (WGS) entry which is preliminary data.</text>
</comment>
<gene>
    <name evidence="2" type="ORF">RG963_05980</name>
</gene>
<evidence type="ECO:0000259" key="1">
    <source>
        <dbReference type="Pfam" id="PF01458"/>
    </source>
</evidence>
<dbReference type="EMBL" id="JAVKPK010000018">
    <property type="protein sequence ID" value="MDR7665339.1"/>
    <property type="molecule type" value="Genomic_DNA"/>
</dbReference>
<dbReference type="InterPro" id="IPR037284">
    <property type="entry name" value="SUF_FeS_clus_asmbl_SufBD_sf"/>
</dbReference>